<dbReference type="InterPro" id="IPR001128">
    <property type="entry name" value="Cyt_P450"/>
</dbReference>
<dbReference type="PANTHER" id="PTHR46300:SF5">
    <property type="entry name" value="CYTOCHROME P450"/>
    <property type="match status" value="1"/>
</dbReference>
<keyword evidence="6 10" id="KW-0560">Oxidoreductase</keyword>
<dbReference type="OrthoDB" id="2789670at2759"/>
<dbReference type="PROSITE" id="PS00086">
    <property type="entry name" value="CYTOCHROME_P450"/>
    <property type="match status" value="1"/>
</dbReference>
<dbReference type="CDD" id="cd11065">
    <property type="entry name" value="CYP64-like"/>
    <property type="match status" value="1"/>
</dbReference>
<dbReference type="EMBL" id="ML213650">
    <property type="protein sequence ID" value="TFK33336.1"/>
    <property type="molecule type" value="Genomic_DNA"/>
</dbReference>
<proteinExistence type="inferred from homology"/>
<dbReference type="PRINTS" id="PR00463">
    <property type="entry name" value="EP450I"/>
</dbReference>
<keyword evidence="4 9" id="KW-0349">Heme</keyword>
<feature type="binding site" description="axial binding residue" evidence="9">
    <location>
        <position position="431"/>
    </location>
    <ligand>
        <name>heme</name>
        <dbReference type="ChEBI" id="CHEBI:30413"/>
    </ligand>
    <ligandPart>
        <name>Fe</name>
        <dbReference type="ChEBI" id="CHEBI:18248"/>
    </ligandPart>
</feature>
<dbReference type="STRING" id="68775.A0A5C3LMZ7"/>
<evidence type="ECO:0000256" key="3">
    <source>
        <dbReference type="ARBA" id="ARBA00010617"/>
    </source>
</evidence>
<name>A0A5C3LMZ7_9AGAR</name>
<evidence type="ECO:0000256" key="8">
    <source>
        <dbReference type="ARBA" id="ARBA00023033"/>
    </source>
</evidence>
<dbReference type="GO" id="GO:0020037">
    <property type="term" value="F:heme binding"/>
    <property type="evidence" value="ECO:0007669"/>
    <property type="project" value="InterPro"/>
</dbReference>
<evidence type="ECO:0000256" key="10">
    <source>
        <dbReference type="RuleBase" id="RU000461"/>
    </source>
</evidence>
<evidence type="ECO:0000256" key="4">
    <source>
        <dbReference type="ARBA" id="ARBA00022617"/>
    </source>
</evidence>
<comment type="cofactor">
    <cofactor evidence="1 9">
        <name>heme</name>
        <dbReference type="ChEBI" id="CHEBI:30413"/>
    </cofactor>
</comment>
<dbReference type="InterPro" id="IPR017972">
    <property type="entry name" value="Cyt_P450_CS"/>
</dbReference>
<dbReference type="Proteomes" id="UP000308652">
    <property type="component" value="Unassembled WGS sequence"/>
</dbReference>
<dbReference type="InterPro" id="IPR050364">
    <property type="entry name" value="Cytochrome_P450_fung"/>
</dbReference>
<comment type="similarity">
    <text evidence="3 10">Belongs to the cytochrome P450 family.</text>
</comment>
<dbReference type="InterPro" id="IPR036396">
    <property type="entry name" value="Cyt_P450_sf"/>
</dbReference>
<organism evidence="11 12">
    <name type="scientific">Crucibulum laeve</name>
    <dbReference type="NCBI Taxonomy" id="68775"/>
    <lineage>
        <taxon>Eukaryota</taxon>
        <taxon>Fungi</taxon>
        <taxon>Dikarya</taxon>
        <taxon>Basidiomycota</taxon>
        <taxon>Agaricomycotina</taxon>
        <taxon>Agaricomycetes</taxon>
        <taxon>Agaricomycetidae</taxon>
        <taxon>Agaricales</taxon>
        <taxon>Agaricineae</taxon>
        <taxon>Nidulariaceae</taxon>
        <taxon>Crucibulum</taxon>
    </lineage>
</organism>
<keyword evidence="12" id="KW-1185">Reference proteome</keyword>
<dbReference type="SUPFAM" id="SSF48264">
    <property type="entry name" value="Cytochrome P450"/>
    <property type="match status" value="1"/>
</dbReference>
<evidence type="ECO:0000256" key="6">
    <source>
        <dbReference type="ARBA" id="ARBA00023002"/>
    </source>
</evidence>
<dbReference type="AlphaFoldDB" id="A0A5C3LMZ7"/>
<evidence type="ECO:0000313" key="11">
    <source>
        <dbReference type="EMBL" id="TFK33336.1"/>
    </source>
</evidence>
<comment type="pathway">
    <text evidence="2">Secondary metabolite biosynthesis.</text>
</comment>
<evidence type="ECO:0000313" key="12">
    <source>
        <dbReference type="Proteomes" id="UP000308652"/>
    </source>
</evidence>
<dbReference type="PRINTS" id="PR00385">
    <property type="entry name" value="P450"/>
</dbReference>
<keyword evidence="8 10" id="KW-0503">Monooxygenase</keyword>
<dbReference type="Gene3D" id="1.10.630.10">
    <property type="entry name" value="Cytochrome P450"/>
    <property type="match status" value="1"/>
</dbReference>
<gene>
    <name evidence="11" type="ORF">BDQ12DRAFT_727871</name>
</gene>
<evidence type="ECO:0000256" key="1">
    <source>
        <dbReference type="ARBA" id="ARBA00001971"/>
    </source>
</evidence>
<sequence length="501" mass="56518">MFSYIILSIICVSVILRRWLSRSYLPLPPGPPADPIIGHLRTIPEENQGDFFYQLSKVYGPVIHLKVPGRTIIVLNTVEAAMDLLDKRSANYSDRSKLPLFDIMGWNAALGFLPYGKRFQKHRRLYQEYFSRSKCNSYQSVQSKQARLLVKHLAKNPERYSDALQWFSTSIIMHIAYGREVISDDDIFVKIVEDAAQGFNSCGPAGNTIVDLLPFLQYMPSWFPGTYYAEKARSYKAAVKKVHDFPYDTIKNQLKDGVASPSYLSYHIDHQHQNDEPDNIDDIKGSAATIYTAGGETTWSTLLIFILAMVLHPDCQRKAQEEMDRVVGPGRLPEFSDRPSLPYVECLVQEVYRWNSSVPIGIPHRSMEDDIYNGMLIPKGSIVIANTRGMSLDENIYLEPYKFYPSRFLPKPQGSGEPYPAAHFGFGRRVCPGRYLADDNVWIAIASTLAMLSISKAVGKDGKEITPDPPFTNGIASHPTSFICNIKPRNEAASTLMEPEL</sequence>
<keyword evidence="5 9" id="KW-0479">Metal-binding</keyword>
<dbReference type="InterPro" id="IPR002401">
    <property type="entry name" value="Cyt_P450_E_grp-I"/>
</dbReference>
<evidence type="ECO:0000256" key="5">
    <source>
        <dbReference type="ARBA" id="ARBA00022723"/>
    </source>
</evidence>
<protein>
    <submittedName>
        <fullName evidence="11">Cytochrome P450</fullName>
    </submittedName>
</protein>
<accession>A0A5C3LMZ7</accession>
<dbReference type="PANTHER" id="PTHR46300">
    <property type="entry name" value="P450, PUTATIVE (EUROFUNG)-RELATED-RELATED"/>
    <property type="match status" value="1"/>
</dbReference>
<dbReference type="GO" id="GO:0005506">
    <property type="term" value="F:iron ion binding"/>
    <property type="evidence" value="ECO:0007669"/>
    <property type="project" value="InterPro"/>
</dbReference>
<evidence type="ECO:0000256" key="9">
    <source>
        <dbReference type="PIRSR" id="PIRSR602401-1"/>
    </source>
</evidence>
<dbReference type="GO" id="GO:0016705">
    <property type="term" value="F:oxidoreductase activity, acting on paired donors, with incorporation or reduction of molecular oxygen"/>
    <property type="evidence" value="ECO:0007669"/>
    <property type="project" value="InterPro"/>
</dbReference>
<reference evidence="11 12" key="1">
    <citation type="journal article" date="2019" name="Nat. Ecol. Evol.">
        <title>Megaphylogeny resolves global patterns of mushroom evolution.</title>
        <authorList>
            <person name="Varga T."/>
            <person name="Krizsan K."/>
            <person name="Foldi C."/>
            <person name="Dima B."/>
            <person name="Sanchez-Garcia M."/>
            <person name="Sanchez-Ramirez S."/>
            <person name="Szollosi G.J."/>
            <person name="Szarkandi J.G."/>
            <person name="Papp V."/>
            <person name="Albert L."/>
            <person name="Andreopoulos W."/>
            <person name="Angelini C."/>
            <person name="Antonin V."/>
            <person name="Barry K.W."/>
            <person name="Bougher N.L."/>
            <person name="Buchanan P."/>
            <person name="Buyck B."/>
            <person name="Bense V."/>
            <person name="Catcheside P."/>
            <person name="Chovatia M."/>
            <person name="Cooper J."/>
            <person name="Damon W."/>
            <person name="Desjardin D."/>
            <person name="Finy P."/>
            <person name="Geml J."/>
            <person name="Haridas S."/>
            <person name="Hughes K."/>
            <person name="Justo A."/>
            <person name="Karasinski D."/>
            <person name="Kautmanova I."/>
            <person name="Kiss B."/>
            <person name="Kocsube S."/>
            <person name="Kotiranta H."/>
            <person name="LaButti K.M."/>
            <person name="Lechner B.E."/>
            <person name="Liimatainen K."/>
            <person name="Lipzen A."/>
            <person name="Lukacs Z."/>
            <person name="Mihaltcheva S."/>
            <person name="Morgado L.N."/>
            <person name="Niskanen T."/>
            <person name="Noordeloos M.E."/>
            <person name="Ohm R.A."/>
            <person name="Ortiz-Santana B."/>
            <person name="Ovrebo C."/>
            <person name="Racz N."/>
            <person name="Riley R."/>
            <person name="Savchenko A."/>
            <person name="Shiryaev A."/>
            <person name="Soop K."/>
            <person name="Spirin V."/>
            <person name="Szebenyi C."/>
            <person name="Tomsovsky M."/>
            <person name="Tulloss R.E."/>
            <person name="Uehling J."/>
            <person name="Grigoriev I.V."/>
            <person name="Vagvolgyi C."/>
            <person name="Papp T."/>
            <person name="Martin F.M."/>
            <person name="Miettinen O."/>
            <person name="Hibbett D.S."/>
            <person name="Nagy L.G."/>
        </authorList>
    </citation>
    <scope>NUCLEOTIDE SEQUENCE [LARGE SCALE GENOMIC DNA]</scope>
    <source>
        <strain evidence="11 12">CBS 166.37</strain>
    </source>
</reference>
<dbReference type="GO" id="GO:0004497">
    <property type="term" value="F:monooxygenase activity"/>
    <property type="evidence" value="ECO:0007669"/>
    <property type="project" value="UniProtKB-KW"/>
</dbReference>
<evidence type="ECO:0000256" key="7">
    <source>
        <dbReference type="ARBA" id="ARBA00023004"/>
    </source>
</evidence>
<dbReference type="Pfam" id="PF00067">
    <property type="entry name" value="p450"/>
    <property type="match status" value="1"/>
</dbReference>
<evidence type="ECO:0000256" key="2">
    <source>
        <dbReference type="ARBA" id="ARBA00005179"/>
    </source>
</evidence>
<keyword evidence="7 9" id="KW-0408">Iron</keyword>